<sequence length="135" mass="14051">MIRIRHLAAVAAVGLAGAVSAPAALADEPNPAPAPVEAVTDSPATTISPVGYADRTMQEFGAGDDIDFQRDTTADARSAIIAHEGAAKHWQRTGAEGAAGHVYVTYVNTETHDHLTLGVNTTMGTDHDHLVDTAR</sequence>
<dbReference type="OrthoDB" id="4966656at2"/>
<feature type="chain" id="PRO_5013105047" evidence="1">
    <location>
        <begin position="27"/>
        <end position="135"/>
    </location>
</feature>
<dbReference type="AlphaFoldDB" id="A0A2A3YMY5"/>
<keyword evidence="1" id="KW-0732">Signal</keyword>
<gene>
    <name evidence="2" type="ORF">CIK66_02600</name>
</gene>
<keyword evidence="3" id="KW-1185">Reference proteome</keyword>
<proteinExistence type="predicted"/>
<accession>A0A2A3YMY5</accession>
<dbReference type="EMBL" id="NRGR01000005">
    <property type="protein sequence ID" value="PCC40677.1"/>
    <property type="molecule type" value="Genomic_DNA"/>
</dbReference>
<dbReference type="RefSeq" id="WP_096196433.1">
    <property type="nucleotide sequence ID" value="NZ_JBQQHT010000055.1"/>
</dbReference>
<organism evidence="2 3">
    <name type="scientific">Brachybacterium alimentarium</name>
    <dbReference type="NCBI Taxonomy" id="47845"/>
    <lineage>
        <taxon>Bacteria</taxon>
        <taxon>Bacillati</taxon>
        <taxon>Actinomycetota</taxon>
        <taxon>Actinomycetes</taxon>
        <taxon>Micrococcales</taxon>
        <taxon>Dermabacteraceae</taxon>
        <taxon>Brachybacterium</taxon>
    </lineage>
</organism>
<name>A0A2A3YMY5_9MICO</name>
<evidence type="ECO:0000313" key="2">
    <source>
        <dbReference type="EMBL" id="PCC40677.1"/>
    </source>
</evidence>
<feature type="signal peptide" evidence="1">
    <location>
        <begin position="1"/>
        <end position="26"/>
    </location>
</feature>
<comment type="caution">
    <text evidence="2">The sequence shown here is derived from an EMBL/GenBank/DDBJ whole genome shotgun (WGS) entry which is preliminary data.</text>
</comment>
<protein>
    <submittedName>
        <fullName evidence="2">Uncharacterized protein</fullName>
    </submittedName>
</protein>
<reference evidence="2 3" key="1">
    <citation type="journal article" date="2017" name="Elife">
        <title>Extensive horizontal gene transfer in cheese-associated bacteria.</title>
        <authorList>
            <person name="Bonham K.S."/>
            <person name="Wolfe B.E."/>
            <person name="Dutton R.J."/>
        </authorList>
    </citation>
    <scope>NUCLEOTIDE SEQUENCE [LARGE SCALE GENOMIC DNA]</scope>
    <source>
        <strain evidence="2 3">341_9</strain>
    </source>
</reference>
<dbReference type="Proteomes" id="UP000218598">
    <property type="component" value="Unassembled WGS sequence"/>
</dbReference>
<evidence type="ECO:0000313" key="3">
    <source>
        <dbReference type="Proteomes" id="UP000218598"/>
    </source>
</evidence>
<evidence type="ECO:0000256" key="1">
    <source>
        <dbReference type="SAM" id="SignalP"/>
    </source>
</evidence>